<proteinExistence type="predicted"/>
<feature type="domain" description="TcdA/TcdB toxin pore forming" evidence="2">
    <location>
        <begin position="1073"/>
        <end position="1715"/>
    </location>
</feature>
<dbReference type="InterPro" id="IPR024769">
    <property type="entry name" value="TcdA/TcdB_pore_forming"/>
</dbReference>
<dbReference type="EMBL" id="CABVIH010000009">
    <property type="protein sequence ID" value="VVO88764.1"/>
    <property type="molecule type" value="Genomic_DNA"/>
</dbReference>
<dbReference type="Pfam" id="PF12919">
    <property type="entry name" value="TcdA_TcdB"/>
    <property type="match status" value="1"/>
</dbReference>
<name>A0A5E7JLI8_PSEFL</name>
<evidence type="ECO:0000259" key="1">
    <source>
        <dbReference type="Pfam" id="PF12919"/>
    </source>
</evidence>
<evidence type="ECO:0008006" key="5">
    <source>
        <dbReference type="Google" id="ProtNLM"/>
    </source>
</evidence>
<sequence>MQERDKSRAGGYVSFIDLFKLSDLEQALHEHKGTDEYDAVFRYYFGCIGQLDFPRMRVPLGLLLQALGSFIEPTKRRRRSAEVTVQAEPGEGQPPTLTDILNRVEDFQTRLSSSVEQLTVAATEVPKNLHFVWLGGGVGDIQRDYINVWKQALAGEGYNLKLWYDSDALLAYETNRIIVEAAKADAMINGGAISKTAFELGDKYEERAIVLKQQMSAHITNAVKRGEKADDARIDLLVRAYGQNEAHLNALKVKNSESLSALAEGALELRDLGNNGAPLRLQAIYEREISLRGNFAAASDVVRVEALMAEGGSYADVDNLPPLLEVLGEVDISQFGVDARLGVLQLLLDHNPEWMPGRQALRSKYTDYFEVIPQEHRPALERFAKSRPALKSVFRPPVERLVRPAGLRAVAEQSSLSNAFLMAHPDSAMLSAVIERFRLNYEIVDATARLAMQRKVALIDVEAMIDLAREVVEEKFGPLRDLPEEEDLSLGFLIEAAATYYSDGIRPQSEVTIYLTGPAAMRDAIAAYVRIHFTPQAADAWREDVTIAPIATVNRATEEELDHSWKENTSDTSQWLASEQKRWLEGTFKNRFMGDMRQLLKYQSIDFEEGWPVIEGRHVLSTGLLQHLADELGEPFLRAMNEQRSDTVTFEKAVPLSFDDRQSILAQDAKTLPPASLSDTRTRLLSVDEILTGFASDSFLTTQLSPAQRLLLGALLGAKALDNRSFEAVSSNLDNLANTLRDLGVSGRYAVIERQLFKHNAPAFVAGMNSAPDEPPAFSEHALELKANALAQPLTLRQWGQHVARIQQVAKLEFRDRVVERVSIVLDSFHAGTTKLVPQDLLLQGAGERVGGRCYPLTLAMAAALVHGPAAANTLRERFYLGVIDHEENDSAAFLHAVEEMRGVQLNEMGTALARSDVAQVVAVLEAKTSTSTLMLNSNNHSMLVAKTFVGERGLYHFYDPNFGVFEFEQPLLFREALEQFFLQHEMARQYAAYGEAIRPTFDLIELDGARLSATLLPSGIRVSELLQPGPLKELSLPVVRQRLASAHGESLMNNPRLGSSLLGLDSYGWSQQIREATTELLEKNQLAHGLVPLFETLEVTPVGEYRLSLIDPQKPEHLVQVITNDQRFLRIKTYLSEQFSALATKPRAPLNELDPTGAGSVHTLNAGFTIQALMNALRNQEGAGKPLTMAVRLHAYVNYAQLVHGNVVDVVGLVKLVRQALAEEKVIAQTCAPVVTEALGHVANEGVGTVLGLANTGFDIYQLSTAENDVERAQYGTQLAFDAASVLLAGAGIGAGVVGASTAAAVLGGAGVILGGLAIGAAALAQGFAVIAEEVKQVGLFFDGLERAYRESGYRFDEAASAWLPHSAVVFQTLDLKARTLAFGSPELFPLRDHFGVPDFDADYERAIDIRRELGLPGRAAFAPVAGQTIVLPCTPKTVYGYEYKWLPFSTLRHDVGFDTARRLEKRKADGQRQFLFSFYSFPGDYIVYRLNPVYQPTVINVQLDAIARTLVVPALPKSWHDKITYKIEGAGANCSIVLSPGVRIELESPSQETSRWLLQASWAKQSDIRVESFGGLFIGAIKVEMSGKGHHEVLIKIGKNQVFKVDFAKMALMLIEQDATPGMDAEVLHDHFKMLARAHRLGMPYTPVHQFPVPFEKPDEPRFTSAWYDSAVDRFLYFRDDELGEADDALLGAVVDGYAYFYDPRNYFVWQVDAVTGLLNRRYRLLLAEAADSLITRCKETTHGMITLVQKVTRKDQTVDEFVYQLHQDELFLSSMTRDLDPVLDAVVSKSETLSDWAQVLGEHVLFSPAPANGVVSTVDWQPAAYVSVCWKVDSTLRDLAWIRSSDRLIIRPTASRHRERGWPDSIKNLQELILVPPANNEGDAFVVYDKAAKRLSRQQRMNGTWSVERIEPVGLVNVVAIEEEYLALTDKGLFFNVTAEGRLQLGGLTDDWLKDRARWWLALDTVVSQYPVASFAIVGLTHLHGHLRLSAWYVNNRLLLSDLGRGGEVRLLSVTPDNIGAWLLELSTGEIYRQSFIDPAQLDSAFGQGSSLLQADAIPPPVREWAPWRFADVIAEGAGLRATTLEGINVELRYQESVLITGVDSQWVTVQTGPLKGGLKQLVENHRHAAFLSIEKPDNLQWYVSETGRLIRVSKASITDDFELLGTQQQTNVLLHESKDGLLHTYPSMEQAGPVRYVQRNAEVLAIEGQMTVSDLLPLIPDDVNTLVLGLGQGAVTYRLSKAAWFRLESVIVDCRHSLGRSVLIPGKLIWELDRPAKLLLSKVGEHLVMIDSDSGHSLIFRHVFAADPALRGDVFLAISGYPSFAMSSLVSVLIARNDTLNSVSLSELLPFSKVEAVEA</sequence>
<evidence type="ECO:0000259" key="2">
    <source>
        <dbReference type="Pfam" id="PF12920"/>
    </source>
</evidence>
<dbReference type="Gene3D" id="3.90.550.20">
    <property type="match status" value="1"/>
</dbReference>
<dbReference type="InterPro" id="IPR029044">
    <property type="entry name" value="Nucleotide-diphossugar_trans"/>
</dbReference>
<dbReference type="Pfam" id="PF12920">
    <property type="entry name" value="TcdA_TcdB_pore"/>
    <property type="match status" value="1"/>
</dbReference>
<accession>A0A5E7JLI8</accession>
<organism evidence="3 4">
    <name type="scientific">Pseudomonas fluorescens</name>
    <dbReference type="NCBI Taxonomy" id="294"/>
    <lineage>
        <taxon>Bacteria</taxon>
        <taxon>Pseudomonadati</taxon>
        <taxon>Pseudomonadota</taxon>
        <taxon>Gammaproteobacteria</taxon>
        <taxon>Pseudomonadales</taxon>
        <taxon>Pseudomonadaceae</taxon>
        <taxon>Pseudomonas</taxon>
    </lineage>
</organism>
<dbReference type="OrthoDB" id="5489595at2"/>
<dbReference type="Proteomes" id="UP000375525">
    <property type="component" value="Unassembled WGS sequence"/>
</dbReference>
<reference evidence="3 4" key="1">
    <citation type="submission" date="2019-09" db="EMBL/GenBank/DDBJ databases">
        <authorList>
            <person name="Chandra G."/>
            <person name="Truman W A."/>
        </authorList>
    </citation>
    <scope>NUCLEOTIDE SEQUENCE [LARGE SCALE GENOMIC DNA]</scope>
    <source>
        <strain evidence="3">PS880</strain>
    </source>
</reference>
<dbReference type="RefSeq" id="WP_150779731.1">
    <property type="nucleotide sequence ID" value="NZ_CABVIH010000009.1"/>
</dbReference>
<evidence type="ECO:0000313" key="4">
    <source>
        <dbReference type="Proteomes" id="UP000375525"/>
    </source>
</evidence>
<dbReference type="SUPFAM" id="SSF53448">
    <property type="entry name" value="Nucleotide-diphospho-sugar transferases"/>
    <property type="match status" value="1"/>
</dbReference>
<dbReference type="CDD" id="cd20495">
    <property type="entry name" value="C58_PaToxP-like"/>
    <property type="match status" value="1"/>
</dbReference>
<dbReference type="GO" id="GO:0016757">
    <property type="term" value="F:glycosyltransferase activity"/>
    <property type="evidence" value="ECO:0007669"/>
    <property type="project" value="InterPro"/>
</dbReference>
<feature type="domain" description="GT44" evidence="1">
    <location>
        <begin position="127"/>
        <end position="515"/>
    </location>
</feature>
<evidence type="ECO:0000313" key="3">
    <source>
        <dbReference type="EMBL" id="VVO88764.1"/>
    </source>
</evidence>
<dbReference type="InterPro" id="IPR024770">
    <property type="entry name" value="TcdA/TcdB_cat"/>
</dbReference>
<gene>
    <name evidence="3" type="ORF">PS880_02191</name>
</gene>
<protein>
    <recommendedName>
        <fullName evidence="5">Toxin</fullName>
    </recommendedName>
</protein>